<dbReference type="PANTHER" id="PTHR28186">
    <property type="entry name" value="MEIOTICALLY UP-REGULATED GENE 9 PROTEIN"/>
    <property type="match status" value="1"/>
</dbReference>
<feature type="compositionally biased region" description="Polar residues" evidence="1">
    <location>
        <begin position="72"/>
        <end position="83"/>
    </location>
</feature>
<dbReference type="VEuPathDB" id="FungiDB:TRICI_004329"/>
<accession>A0A642V166</accession>
<dbReference type="EMBL" id="SWFS01000331">
    <property type="protein sequence ID" value="KAA8909892.1"/>
    <property type="molecule type" value="Genomic_DNA"/>
</dbReference>
<reference evidence="2" key="1">
    <citation type="journal article" date="2019" name="G3 (Bethesda)">
        <title>Genome Assemblies of Two Rare Opportunistic Yeast Pathogens: Diutina rugosa (syn. Candida rugosa) and Trichomonascus ciferrii (syn. Candida ciferrii).</title>
        <authorList>
            <person name="Mixao V."/>
            <person name="Saus E."/>
            <person name="Hansen A.P."/>
            <person name="Lass-Florl C."/>
            <person name="Gabaldon T."/>
        </authorList>
    </citation>
    <scope>NUCLEOTIDE SEQUENCE</scope>
    <source>
        <strain evidence="2">CBS 4856</strain>
    </source>
</reference>
<proteinExistence type="predicted"/>
<dbReference type="InterPro" id="IPR018809">
    <property type="entry name" value="DUF2406"/>
</dbReference>
<gene>
    <name evidence="2" type="ORF">TRICI_004329</name>
</gene>
<evidence type="ECO:0000313" key="2">
    <source>
        <dbReference type="EMBL" id="KAA8909892.1"/>
    </source>
</evidence>
<feature type="region of interest" description="Disordered" evidence="1">
    <location>
        <begin position="46"/>
        <end position="91"/>
    </location>
</feature>
<feature type="compositionally biased region" description="Basic residues" evidence="1">
    <location>
        <begin position="164"/>
        <end position="176"/>
    </location>
</feature>
<dbReference type="PANTHER" id="PTHR28186:SF1">
    <property type="entry name" value="MEIOTICALLY UP-REGULATED GENE 9 PROTEIN"/>
    <property type="match status" value="1"/>
</dbReference>
<keyword evidence="3" id="KW-1185">Reference proteome</keyword>
<dbReference type="OrthoDB" id="5330253at2759"/>
<dbReference type="Proteomes" id="UP000761534">
    <property type="component" value="Unassembled WGS sequence"/>
</dbReference>
<dbReference type="Pfam" id="PF10295">
    <property type="entry name" value="DUF2406"/>
    <property type="match status" value="1"/>
</dbReference>
<protein>
    <submittedName>
        <fullName evidence="2">Uncharacterized protein</fullName>
    </submittedName>
</protein>
<feature type="region of interest" description="Disordered" evidence="1">
    <location>
        <begin position="130"/>
        <end position="176"/>
    </location>
</feature>
<name>A0A642V166_9ASCO</name>
<evidence type="ECO:0000313" key="3">
    <source>
        <dbReference type="Proteomes" id="UP000761534"/>
    </source>
</evidence>
<organism evidence="2 3">
    <name type="scientific">Trichomonascus ciferrii</name>
    <dbReference type="NCBI Taxonomy" id="44093"/>
    <lineage>
        <taxon>Eukaryota</taxon>
        <taxon>Fungi</taxon>
        <taxon>Dikarya</taxon>
        <taxon>Ascomycota</taxon>
        <taxon>Saccharomycotina</taxon>
        <taxon>Dipodascomycetes</taxon>
        <taxon>Dipodascales</taxon>
        <taxon>Trichomonascaceae</taxon>
        <taxon>Trichomonascus</taxon>
        <taxon>Trichomonascus ciferrii complex</taxon>
    </lineage>
</organism>
<dbReference type="AlphaFoldDB" id="A0A642V166"/>
<feature type="compositionally biased region" description="Polar residues" evidence="1">
    <location>
        <begin position="52"/>
        <end position="61"/>
    </location>
</feature>
<sequence>MAIFKKRMSEGGGEVAIQRSSELPTKEHHSDIHDPILTAIRDAQPFEEQNNHQRTVSTVSPESRFRDMFGNVITNPDHSNPTRQRNERPLDTIRAFEYACTGDERIREEMETPRLGWSIRNNPVPAFTSNPYAANNDNVISFGNSSGDADNQGYTRPMAPPKPEKKKRGLFGRKKK</sequence>
<comment type="caution">
    <text evidence="2">The sequence shown here is derived from an EMBL/GenBank/DDBJ whole genome shotgun (WGS) entry which is preliminary data.</text>
</comment>
<feature type="compositionally biased region" description="Polar residues" evidence="1">
    <location>
        <begin position="130"/>
        <end position="154"/>
    </location>
</feature>
<evidence type="ECO:0000256" key="1">
    <source>
        <dbReference type="SAM" id="MobiDB-lite"/>
    </source>
</evidence>